<organism evidence="2 3">
    <name type="scientific">Raineya orbicola</name>
    <dbReference type="NCBI Taxonomy" id="2016530"/>
    <lineage>
        <taxon>Bacteria</taxon>
        <taxon>Pseudomonadati</taxon>
        <taxon>Bacteroidota</taxon>
        <taxon>Cytophagia</taxon>
        <taxon>Cytophagales</taxon>
        <taxon>Raineyaceae</taxon>
        <taxon>Raineya</taxon>
    </lineage>
</organism>
<reference evidence="2 3" key="1">
    <citation type="submission" date="2017-06" db="EMBL/GenBank/DDBJ databases">
        <title>Raineya orbicola gen. nov., sp. nov. a slightly thermophilic bacterium of the phylum Bacteroidetes and the description of Raineyaceae fam. nov.</title>
        <authorList>
            <person name="Albuquerque L."/>
            <person name="Polonia A.R.M."/>
            <person name="Barroso C."/>
            <person name="Froufe H.J.C."/>
            <person name="Lage O."/>
            <person name="Lobo-Da-Cunha A."/>
            <person name="Egas C."/>
            <person name="Da Costa M.S."/>
        </authorList>
    </citation>
    <scope>NUCLEOTIDE SEQUENCE [LARGE SCALE GENOMIC DNA]</scope>
    <source>
        <strain evidence="2 3">SPSPC-11</strain>
    </source>
</reference>
<evidence type="ECO:0000313" key="3">
    <source>
        <dbReference type="Proteomes" id="UP000233387"/>
    </source>
</evidence>
<keyword evidence="1" id="KW-0472">Membrane</keyword>
<keyword evidence="1" id="KW-1133">Transmembrane helix</keyword>
<accession>A0A2N3IDA1</accession>
<dbReference type="EMBL" id="NKXO01000026">
    <property type="protein sequence ID" value="PKQ68286.1"/>
    <property type="molecule type" value="Genomic_DNA"/>
</dbReference>
<sequence length="263" mass="30348">MQISVLFFFLLGLWHWGLAQTPPSLKQEPIKLLKEQKKIIIPYRISDNSDFKYEYDVKVFVSQDSGKTYKELEKIKGHYGKDLLAGEKQIWWFYEEENPDFDGLNLKIKVKADYKPSVFNLMNANAMKYSALLPGLGQNKVKYPGTWKNRWVLTPIVVYGLIGGSILMNIKAYETYDKYLAAQTRSEAQNLFSEAKRQEWLSYGMAFASAVVWATDIVLVGTRGTKNAIEKKRILKKNQEKDAEIGIGINQTFLPQLHFQLKF</sequence>
<gene>
    <name evidence="2" type="ORF">Rain11_1754</name>
</gene>
<evidence type="ECO:0000256" key="1">
    <source>
        <dbReference type="SAM" id="Phobius"/>
    </source>
</evidence>
<dbReference type="RefSeq" id="WP_101359024.1">
    <property type="nucleotide sequence ID" value="NZ_NKXO01000026.1"/>
</dbReference>
<evidence type="ECO:0000313" key="2">
    <source>
        <dbReference type="EMBL" id="PKQ68286.1"/>
    </source>
</evidence>
<protein>
    <recommendedName>
        <fullName evidence="4">DUF5683 domain-containing protein</fullName>
    </recommendedName>
</protein>
<evidence type="ECO:0008006" key="4">
    <source>
        <dbReference type="Google" id="ProtNLM"/>
    </source>
</evidence>
<dbReference type="Proteomes" id="UP000233387">
    <property type="component" value="Unassembled WGS sequence"/>
</dbReference>
<keyword evidence="1" id="KW-0812">Transmembrane</keyword>
<name>A0A2N3IDA1_9BACT</name>
<proteinExistence type="predicted"/>
<feature type="transmembrane region" description="Helical" evidence="1">
    <location>
        <begin position="200"/>
        <end position="222"/>
    </location>
</feature>
<comment type="caution">
    <text evidence="2">The sequence shown here is derived from an EMBL/GenBank/DDBJ whole genome shotgun (WGS) entry which is preliminary data.</text>
</comment>
<dbReference type="AlphaFoldDB" id="A0A2N3IDA1"/>
<keyword evidence="3" id="KW-1185">Reference proteome</keyword>
<dbReference type="OrthoDB" id="982207at2"/>